<name>A0ABN1ZKQ9_9ACTN</name>
<reference evidence="1 2" key="1">
    <citation type="journal article" date="2019" name="Int. J. Syst. Evol. Microbiol.">
        <title>The Global Catalogue of Microorganisms (GCM) 10K type strain sequencing project: providing services to taxonomists for standard genome sequencing and annotation.</title>
        <authorList>
            <consortium name="The Broad Institute Genomics Platform"/>
            <consortium name="The Broad Institute Genome Sequencing Center for Infectious Disease"/>
            <person name="Wu L."/>
            <person name="Ma J."/>
        </authorList>
    </citation>
    <scope>NUCLEOTIDE SEQUENCE [LARGE SCALE GENOMIC DNA]</scope>
    <source>
        <strain evidence="1 2">JCM 15933</strain>
    </source>
</reference>
<evidence type="ECO:0000313" key="2">
    <source>
        <dbReference type="Proteomes" id="UP001501470"/>
    </source>
</evidence>
<comment type="caution">
    <text evidence="1">The sequence shown here is derived from an EMBL/GenBank/DDBJ whole genome shotgun (WGS) entry which is preliminary data.</text>
</comment>
<evidence type="ECO:0000313" key="1">
    <source>
        <dbReference type="EMBL" id="GAA1500499.1"/>
    </source>
</evidence>
<gene>
    <name evidence="1" type="ORF">GCM10009827_006500</name>
</gene>
<accession>A0ABN1ZKQ9</accession>
<keyword evidence="2" id="KW-1185">Reference proteome</keyword>
<organism evidence="1 2">
    <name type="scientific">Dactylosporangium maewongense</name>
    <dbReference type="NCBI Taxonomy" id="634393"/>
    <lineage>
        <taxon>Bacteria</taxon>
        <taxon>Bacillati</taxon>
        <taxon>Actinomycetota</taxon>
        <taxon>Actinomycetes</taxon>
        <taxon>Micromonosporales</taxon>
        <taxon>Micromonosporaceae</taxon>
        <taxon>Dactylosporangium</taxon>
    </lineage>
</organism>
<dbReference type="EMBL" id="BAAAQD010000001">
    <property type="protein sequence ID" value="GAA1500499.1"/>
    <property type="molecule type" value="Genomic_DNA"/>
</dbReference>
<dbReference type="Proteomes" id="UP001501470">
    <property type="component" value="Unassembled WGS sequence"/>
</dbReference>
<dbReference type="RefSeq" id="WP_344499293.1">
    <property type="nucleotide sequence ID" value="NZ_BAAAQD010000001.1"/>
</dbReference>
<protein>
    <submittedName>
        <fullName evidence="1">Uncharacterized protein</fullName>
    </submittedName>
</protein>
<proteinExistence type="predicted"/>
<sequence>MRRHPDDTAVYLDAATLYGILFRESPRPLSNLYAAAATATSMRDVAATAIGY</sequence>